<feature type="coiled-coil region" evidence="7">
    <location>
        <begin position="1173"/>
        <end position="1270"/>
    </location>
</feature>
<keyword evidence="4 6" id="KW-0518">Myosin</keyword>
<dbReference type="PANTHER" id="PTHR45615">
    <property type="entry name" value="MYOSIN HEAVY CHAIN, NON-MUSCLE"/>
    <property type="match status" value="1"/>
</dbReference>
<feature type="compositionally biased region" description="Polar residues" evidence="8">
    <location>
        <begin position="1449"/>
        <end position="1476"/>
    </location>
</feature>
<dbReference type="PROSITE" id="PS50096">
    <property type="entry name" value="IQ"/>
    <property type="match status" value="1"/>
</dbReference>
<feature type="coiled-coil region" evidence="7">
    <location>
        <begin position="824"/>
        <end position="966"/>
    </location>
</feature>
<dbReference type="GO" id="GO:0048731">
    <property type="term" value="P:system development"/>
    <property type="evidence" value="ECO:0007669"/>
    <property type="project" value="UniProtKB-ARBA"/>
</dbReference>
<accession>A0A8C2CME6</accession>
<evidence type="ECO:0000256" key="1">
    <source>
        <dbReference type="ARBA" id="ARBA00022741"/>
    </source>
</evidence>
<evidence type="ECO:0000313" key="11">
    <source>
        <dbReference type="Proteomes" id="UP000694701"/>
    </source>
</evidence>
<dbReference type="GO" id="GO:0005524">
    <property type="term" value="F:ATP binding"/>
    <property type="evidence" value="ECO:0007669"/>
    <property type="project" value="UniProtKB-UniRule"/>
</dbReference>
<protein>
    <recommendedName>
        <fullName evidence="9">Myosin motor domain-containing protein</fullName>
    </recommendedName>
</protein>
<keyword evidence="2 6" id="KW-0067">ATP-binding</keyword>
<keyword evidence="3 7" id="KW-0175">Coiled coil</keyword>
<comment type="similarity">
    <text evidence="6">Belongs to the TRAFAC class myosin-kinesin ATPase superfamily. Myosin family.</text>
</comment>
<evidence type="ECO:0000256" key="8">
    <source>
        <dbReference type="SAM" id="MobiDB-lite"/>
    </source>
</evidence>
<dbReference type="GO" id="GO:0051015">
    <property type="term" value="F:actin filament binding"/>
    <property type="evidence" value="ECO:0007669"/>
    <property type="project" value="TreeGrafter"/>
</dbReference>
<dbReference type="InterPro" id="IPR036961">
    <property type="entry name" value="Kinesin_motor_dom_sf"/>
</dbReference>
<feature type="binding site" evidence="6">
    <location>
        <begin position="137"/>
        <end position="144"/>
    </location>
    <ligand>
        <name>ATP</name>
        <dbReference type="ChEBI" id="CHEBI:30616"/>
    </ligand>
</feature>
<evidence type="ECO:0000256" key="5">
    <source>
        <dbReference type="ARBA" id="ARBA00023175"/>
    </source>
</evidence>
<evidence type="ECO:0000256" key="4">
    <source>
        <dbReference type="ARBA" id="ARBA00023123"/>
    </source>
</evidence>
<dbReference type="GO" id="GO:0032982">
    <property type="term" value="C:myosin filament"/>
    <property type="evidence" value="ECO:0007669"/>
    <property type="project" value="TreeGrafter"/>
</dbReference>
<evidence type="ECO:0000256" key="6">
    <source>
        <dbReference type="PROSITE-ProRule" id="PRU00782"/>
    </source>
</evidence>
<dbReference type="Gene3D" id="1.20.58.530">
    <property type="match status" value="1"/>
</dbReference>
<keyword evidence="5 6" id="KW-0505">Motor protein</keyword>
<feature type="domain" description="Myosin motor" evidence="9">
    <location>
        <begin position="52"/>
        <end position="753"/>
    </location>
</feature>
<dbReference type="Gene3D" id="3.40.850.10">
    <property type="entry name" value="Kinesin motor domain"/>
    <property type="match status" value="1"/>
</dbReference>
<dbReference type="Gene3D" id="1.10.10.820">
    <property type="match status" value="1"/>
</dbReference>
<evidence type="ECO:0000256" key="3">
    <source>
        <dbReference type="ARBA" id="ARBA00023054"/>
    </source>
</evidence>
<dbReference type="Gene3D" id="1.10.287.1490">
    <property type="match status" value="1"/>
</dbReference>
<dbReference type="GO" id="GO:0005737">
    <property type="term" value="C:cytoplasm"/>
    <property type="evidence" value="ECO:0007669"/>
    <property type="project" value="TreeGrafter"/>
</dbReference>
<dbReference type="GO" id="GO:0031032">
    <property type="term" value="P:actomyosin structure organization"/>
    <property type="evidence" value="ECO:0007669"/>
    <property type="project" value="TreeGrafter"/>
</dbReference>
<evidence type="ECO:0000259" key="9">
    <source>
        <dbReference type="PROSITE" id="PS51456"/>
    </source>
</evidence>
<dbReference type="InterPro" id="IPR027417">
    <property type="entry name" value="P-loop_NTPase"/>
</dbReference>
<dbReference type="Pfam" id="PF00063">
    <property type="entry name" value="Myosin_head"/>
    <property type="match status" value="1"/>
</dbReference>
<sequence>EAGKVWYAHKDGYTLATQLKPDEGTPELPDGRVRVRLDSDGSVHDLNPPELDLCEDLSDLVSVNESSVLHTLTSRAKGHLPLTHVGPNLLALWPPLSPAGKVRSNMCLLPASGTSEQTRVYVSMVGQRRDQTLVALGRSGTGKTTSCQSFSQELLKQAGTAGGSLTLERLQAVFTVLRSFGCVSSSHSEASSRFAMVLSLDFNHAALTAAAHLQTMLLEKWRVCRRPEGESNFLVFSQMLAGLSTDMRTELQLHQLKEHNSFGMSCPTKVDEKQRASVGFGKLLAAMNTLGFSADEQKAIWHVLAGIYHLGVAGTCKVGRKQFMSFDSAQTASAILGCEGEELHTAVFKHHLRQLLQRATGGVRERRAAEEPEDGQKYTLYSCVEGMAAGLYEELFTTIVSLINRALHSQQLTLASVIVVDTPGLRNPRHSREDRAAGFSELCHNYLQERLLEHYFNHTFTDTLERYTREGVAVDFTAPETSPSEVVCAVDQPGLQVRGPEGDSRGLLWVLDEEMVTPGSTESTVLERVCQNFSGTVRQCEQPLQCEIAHLMGSDPVRYDLSGWFGQVQNNPSVLNATVKALFSPRASMPPLCRGLGGVEGGSQRSLERCGTLRKTLSSGMASLRRHSQCIAVKLQQDALVNLIRRAKPVFLQCLSAKTDGCGFDVPALRVQLHSTHLLPALQLYRTGYPEHMSLGDLRCRFQALSAPIMKQYGSVFITPDERKVWTSFSLMCVFLKVFMKRDVLRSLDQQRDQLLSGWLVQLQAFCLGHLGRQKYRRLKVQLMAVSCIQRNVRVLTAVAHWSWWKLLCRVRPLLDVNMDDQRLRSKEDEITALRRRLEKSEKERNELRQTADNLETKVTAVISELSDERFRGEAMSQALDNERTERLRLTKENKELQVQPTHHLELQLQLECAQTEVEFLRRRLRQTEERLESEKEARQLLDNKVQELQSQLDQSKRSVIELKRHCRRLTSDLQDARVLTDSLQGRAHELDRKQRRSVSFAYDSLIFSATLSGFLKMHSQGLCLICVCSNTNRPSPQTHLRFEMEMERMKQIHQKELEDKDEELEDVQKSSQRRVRDADLITARQTTLQLCLKHSFLTVSLSLSLSLWSQVGHRDFDVEKRLRRDLKRTHALLSDAQLLLSTIEQPGQGHDPSAKEQLERLCCQLEDSEARRMESESTQKSLAAELENAQIELESICKQKSLGDEQLAQLRHERTDLMKRLEEDQEDLNELMKKHKALIAQSSSDISQIRELQAEMEELKKQRQTLQEEGLYFPWRSSVTVVGYLILSCLICFQEMQVEELSAVRQTLQADLETSIRRIVDLQAALEEVESSDESDTERSCTQDLDEDVKESSSGLGRASSSTALSEFLEGLRKKRAGWERGSEVGEGSTVSLPIYQKTGASTIRHRSSARSLEAEEGLEDLPRSGILKPPSPHLPRASSLRILSEAGPTSSTTTGKMNRFSSCDSLASVTSTASSRRHLSNLAIPEEGEEEPRSKAMPPQPIRHQLIGGLVTETRESQLGSEPLVFQNRRLLGNQDKERAGVDAGDTSSDILPAIRRAQSTSSLASSRSRTGERRALSVHFGELPPSRASRRESDSDSSSSGGSQKRRGPQEERLEAEGSEDVNSVMKKYLKKAEVD</sequence>
<feature type="region of interest" description="Disordered" evidence="8">
    <location>
        <begin position="1403"/>
        <end position="1503"/>
    </location>
</feature>
<feature type="region of interest" description="Disordered" evidence="8">
    <location>
        <begin position="1560"/>
        <end position="1639"/>
    </location>
</feature>
<evidence type="ECO:0000256" key="2">
    <source>
        <dbReference type="ARBA" id="ARBA00022840"/>
    </source>
</evidence>
<evidence type="ECO:0000313" key="10">
    <source>
        <dbReference type="Ensembl" id="ENSCCRP00020013511.1"/>
    </source>
</evidence>
<keyword evidence="1 6" id="KW-0547">Nucleotide-binding</keyword>
<feature type="compositionally biased region" description="Acidic residues" evidence="8">
    <location>
        <begin position="1328"/>
        <end position="1337"/>
    </location>
</feature>
<keyword evidence="6" id="KW-0009">Actin-binding</keyword>
<dbReference type="Gene3D" id="1.20.120.720">
    <property type="entry name" value="Myosin VI head, motor domain, U50 subdomain"/>
    <property type="match status" value="1"/>
</dbReference>
<feature type="coiled-coil region" evidence="7">
    <location>
        <begin position="1044"/>
        <end position="1071"/>
    </location>
</feature>
<feature type="compositionally biased region" description="Low complexity" evidence="8">
    <location>
        <begin position="1353"/>
        <end position="1362"/>
    </location>
</feature>
<dbReference type="Ensembl" id="ENSCCRT00020014905.1">
    <property type="protein sequence ID" value="ENSCCRP00020013511.1"/>
    <property type="gene ID" value="ENSCCRG00020006609.1"/>
</dbReference>
<proteinExistence type="inferred from homology"/>
<dbReference type="PROSITE" id="PS51456">
    <property type="entry name" value="MYOSIN_MOTOR"/>
    <property type="match status" value="1"/>
</dbReference>
<dbReference type="SUPFAM" id="SSF52540">
    <property type="entry name" value="P-loop containing nucleoside triphosphate hydrolases"/>
    <property type="match status" value="1"/>
</dbReference>
<comment type="caution">
    <text evidence="6">Lacks conserved residue(s) required for the propagation of feature annotation.</text>
</comment>
<organism evidence="10 11">
    <name type="scientific">Cyprinus carpio</name>
    <name type="common">Common carp</name>
    <dbReference type="NCBI Taxonomy" id="7962"/>
    <lineage>
        <taxon>Eukaryota</taxon>
        <taxon>Metazoa</taxon>
        <taxon>Chordata</taxon>
        <taxon>Craniata</taxon>
        <taxon>Vertebrata</taxon>
        <taxon>Euteleostomi</taxon>
        <taxon>Actinopterygii</taxon>
        <taxon>Neopterygii</taxon>
        <taxon>Teleostei</taxon>
        <taxon>Ostariophysi</taxon>
        <taxon>Cypriniformes</taxon>
        <taxon>Cyprinidae</taxon>
        <taxon>Cyprininae</taxon>
        <taxon>Cyprinus</taxon>
    </lineage>
</organism>
<dbReference type="Proteomes" id="UP000694701">
    <property type="component" value="Unplaced"/>
</dbReference>
<dbReference type="SMART" id="SM00242">
    <property type="entry name" value="MYSc"/>
    <property type="match status" value="1"/>
</dbReference>
<dbReference type="Gene3D" id="1.20.5.4820">
    <property type="match status" value="1"/>
</dbReference>
<dbReference type="PANTHER" id="PTHR45615:SF8">
    <property type="entry name" value="UNCONVENTIONAL MYOSIN-XVIIIB"/>
    <property type="match status" value="1"/>
</dbReference>
<dbReference type="GO" id="GO:0003774">
    <property type="term" value="F:cytoskeletal motor activity"/>
    <property type="evidence" value="ECO:0007669"/>
    <property type="project" value="UniProtKB-UniRule"/>
</dbReference>
<feature type="region of interest" description="Disordered" evidence="8">
    <location>
        <begin position="1328"/>
        <end position="1362"/>
    </location>
</feature>
<dbReference type="GO" id="GO:0016460">
    <property type="term" value="C:myosin II complex"/>
    <property type="evidence" value="ECO:0007669"/>
    <property type="project" value="TreeGrafter"/>
</dbReference>
<dbReference type="InterPro" id="IPR001609">
    <property type="entry name" value="Myosin_head_motor_dom-like"/>
</dbReference>
<dbReference type="GO" id="GO:0016461">
    <property type="term" value="C:unconventional myosin complex"/>
    <property type="evidence" value="ECO:0007669"/>
    <property type="project" value="TreeGrafter"/>
</dbReference>
<name>A0A8C2CME6_CYPCA</name>
<feature type="compositionally biased region" description="Low complexity" evidence="8">
    <location>
        <begin position="1560"/>
        <end position="1571"/>
    </location>
</feature>
<evidence type="ECO:0000256" key="7">
    <source>
        <dbReference type="SAM" id="Coils"/>
    </source>
</evidence>
<reference evidence="10" key="1">
    <citation type="submission" date="2025-08" db="UniProtKB">
        <authorList>
            <consortium name="Ensembl"/>
        </authorList>
    </citation>
    <scope>IDENTIFICATION</scope>
</reference>